<evidence type="ECO:0000256" key="1">
    <source>
        <dbReference type="SAM" id="MobiDB-lite"/>
    </source>
</evidence>
<sequence length="192" mass="22698">MLENSKNRLYRKHQKLPTHEAKWKWDYLYNKYLRGENITKYIEAEIVREISLELINAKNKPELIDGWIAKHLNENLHKKLQQALRAKRKRFHDNEKILFAKKTIDLEFKAWHQLSELSRDKEISLSEAIQLLFDLVDKEKLAAYHKPEFALIVAMNEGEEMQAAKELQAQAQAQEQTTQEELASSEQVETQN</sequence>
<feature type="domain" description="MatP N-terminal" evidence="2">
    <location>
        <begin position="12"/>
        <end position="95"/>
    </location>
</feature>
<dbReference type="Gene3D" id="1.20.1270.380">
    <property type="entry name" value="MatP, N-terminal domain"/>
    <property type="match status" value="1"/>
</dbReference>
<evidence type="ECO:0000259" key="3">
    <source>
        <dbReference type="Pfam" id="PF17414"/>
    </source>
</evidence>
<keyword evidence="5" id="KW-1185">Reference proteome</keyword>
<dbReference type="OrthoDB" id="5814691at2"/>
<evidence type="ECO:0000313" key="4">
    <source>
        <dbReference type="EMBL" id="RIY39086.1"/>
    </source>
</evidence>
<evidence type="ECO:0008006" key="6">
    <source>
        <dbReference type="Google" id="ProtNLM"/>
    </source>
</evidence>
<reference evidence="4 5" key="1">
    <citation type="submission" date="2017-08" db="EMBL/GenBank/DDBJ databases">
        <title>Reclassification of Bisgaard taxon 37 and 44.</title>
        <authorList>
            <person name="Christensen H."/>
        </authorList>
    </citation>
    <scope>NUCLEOTIDE SEQUENCE [LARGE SCALE GENOMIC DNA]</scope>
    <source>
        <strain evidence="4 5">111</strain>
    </source>
</reference>
<dbReference type="InterPro" id="IPR038339">
    <property type="entry name" value="MatP_N_sf"/>
</dbReference>
<dbReference type="Pfam" id="PF06303">
    <property type="entry name" value="MatP"/>
    <property type="match status" value="1"/>
</dbReference>
<evidence type="ECO:0000313" key="5">
    <source>
        <dbReference type="Proteomes" id="UP000265916"/>
    </source>
</evidence>
<evidence type="ECO:0000259" key="2">
    <source>
        <dbReference type="Pfam" id="PF06303"/>
    </source>
</evidence>
<name>A0A3A1YNN1_9GAMM</name>
<comment type="caution">
    <text evidence="4">The sequence shown here is derived from an EMBL/GenBank/DDBJ whole genome shotgun (WGS) entry which is preliminary data.</text>
</comment>
<dbReference type="InterPro" id="IPR035375">
    <property type="entry name" value="MatP_C"/>
</dbReference>
<protein>
    <recommendedName>
        <fullName evidence="6">Macrodomain Ter protein</fullName>
    </recommendedName>
</protein>
<organism evidence="4 5">
    <name type="scientific">Psittacicella hinzii</name>
    <dbReference type="NCBI Taxonomy" id="2028575"/>
    <lineage>
        <taxon>Bacteria</taxon>
        <taxon>Pseudomonadati</taxon>
        <taxon>Pseudomonadota</taxon>
        <taxon>Gammaproteobacteria</taxon>
        <taxon>Pasteurellales</taxon>
        <taxon>Psittacicellaceae</taxon>
        <taxon>Psittacicella</taxon>
    </lineage>
</organism>
<dbReference type="EMBL" id="NRJG01000042">
    <property type="protein sequence ID" value="RIY39086.1"/>
    <property type="molecule type" value="Genomic_DNA"/>
</dbReference>
<dbReference type="Proteomes" id="UP000265916">
    <property type="component" value="Unassembled WGS sequence"/>
</dbReference>
<accession>A0A3A1YNN1</accession>
<feature type="domain" description="MatP C-terminal ribbon-helix-helix" evidence="3">
    <location>
        <begin position="101"/>
        <end position="141"/>
    </location>
</feature>
<gene>
    <name evidence="4" type="ORF">CKF58_02825</name>
</gene>
<proteinExistence type="predicted"/>
<dbReference type="AlphaFoldDB" id="A0A3A1YNN1"/>
<dbReference type="Pfam" id="PF17414">
    <property type="entry name" value="MatP_C"/>
    <property type="match status" value="1"/>
</dbReference>
<dbReference type="InterPro" id="IPR035087">
    <property type="entry name" value="MatP_N"/>
</dbReference>
<feature type="region of interest" description="Disordered" evidence="1">
    <location>
        <begin position="164"/>
        <end position="192"/>
    </location>
</feature>
<dbReference type="RefSeq" id="WP_119530729.1">
    <property type="nucleotide sequence ID" value="NZ_JBHSSP010000001.1"/>
</dbReference>